<dbReference type="EMBL" id="MLJW01000569">
    <property type="protein sequence ID" value="OIQ85086.1"/>
    <property type="molecule type" value="Genomic_DNA"/>
</dbReference>
<evidence type="ECO:0000313" key="5">
    <source>
        <dbReference type="EMBL" id="OIQ85086.1"/>
    </source>
</evidence>
<keyword evidence="2" id="KW-0547">Nucleotide-binding</keyword>
<sequence>MTSIATRTGDEGTTSLLYGQRVPKNHPQIEAVGCFDELNSALGFAKSTSTSPTRRAELETIQKELVSLMGEIAVPEDQVARYEASKFTKLDETSLARIDAGVAAIEARQLRFDGWATPGANLHAAALDLARSIGRRAERQLCTVADHGRTVRPMVRQYVNRLCDLLWLMAREAEQERSAG</sequence>
<feature type="domain" description="Cobalamin adenosyltransferase-like" evidence="4">
    <location>
        <begin position="4"/>
        <end position="172"/>
    </location>
</feature>
<dbReference type="AlphaFoldDB" id="A0A1J5QNF3"/>
<dbReference type="PANTHER" id="PTHR12213">
    <property type="entry name" value="CORRINOID ADENOSYLTRANSFERASE"/>
    <property type="match status" value="1"/>
</dbReference>
<evidence type="ECO:0000256" key="2">
    <source>
        <dbReference type="ARBA" id="ARBA00022741"/>
    </source>
</evidence>
<evidence type="ECO:0000256" key="3">
    <source>
        <dbReference type="ARBA" id="ARBA00022840"/>
    </source>
</evidence>
<dbReference type="SUPFAM" id="SSF89028">
    <property type="entry name" value="Cobalamin adenosyltransferase-like"/>
    <property type="match status" value="1"/>
</dbReference>
<protein>
    <submittedName>
        <fullName evidence="5">Cob(I)yrinic acid a,c-diamide adenosyltransferase</fullName>
        <ecNumber evidence="5">2.5.1.17</ecNumber>
    </submittedName>
</protein>
<name>A0A1J5QNF3_9ZZZZ</name>
<dbReference type="GO" id="GO:0005524">
    <property type="term" value="F:ATP binding"/>
    <property type="evidence" value="ECO:0007669"/>
    <property type="project" value="UniProtKB-KW"/>
</dbReference>
<evidence type="ECO:0000259" key="4">
    <source>
        <dbReference type="Pfam" id="PF01923"/>
    </source>
</evidence>
<evidence type="ECO:0000256" key="1">
    <source>
        <dbReference type="ARBA" id="ARBA00022679"/>
    </source>
</evidence>
<dbReference type="EC" id="2.5.1.17" evidence="5"/>
<dbReference type="NCBIfam" id="TIGR00636">
    <property type="entry name" value="PduO_Nterm"/>
    <property type="match status" value="1"/>
</dbReference>
<dbReference type="InterPro" id="IPR016030">
    <property type="entry name" value="CblAdoTrfase-like"/>
</dbReference>
<dbReference type="GO" id="GO:0008817">
    <property type="term" value="F:corrinoid adenosyltransferase activity"/>
    <property type="evidence" value="ECO:0007669"/>
    <property type="project" value="UniProtKB-EC"/>
</dbReference>
<comment type="caution">
    <text evidence="5">The sequence shown here is derived from an EMBL/GenBank/DDBJ whole genome shotgun (WGS) entry which is preliminary data.</text>
</comment>
<dbReference type="PANTHER" id="PTHR12213:SF0">
    <property type="entry name" value="CORRINOID ADENOSYLTRANSFERASE MMAB"/>
    <property type="match status" value="1"/>
</dbReference>
<proteinExistence type="predicted"/>
<dbReference type="Pfam" id="PF01923">
    <property type="entry name" value="Cob_adeno_trans"/>
    <property type="match status" value="1"/>
</dbReference>
<organism evidence="5">
    <name type="scientific">mine drainage metagenome</name>
    <dbReference type="NCBI Taxonomy" id="410659"/>
    <lineage>
        <taxon>unclassified sequences</taxon>
        <taxon>metagenomes</taxon>
        <taxon>ecological metagenomes</taxon>
    </lineage>
</organism>
<reference evidence="5" key="1">
    <citation type="submission" date="2016-10" db="EMBL/GenBank/DDBJ databases">
        <title>Sequence of Gallionella enrichment culture.</title>
        <authorList>
            <person name="Poehlein A."/>
            <person name="Muehling M."/>
            <person name="Daniel R."/>
        </authorList>
    </citation>
    <scope>NUCLEOTIDE SEQUENCE</scope>
</reference>
<dbReference type="InterPro" id="IPR036451">
    <property type="entry name" value="CblAdoTrfase-like_sf"/>
</dbReference>
<dbReference type="Gene3D" id="1.20.1200.10">
    <property type="entry name" value="Cobalamin adenosyltransferase-like"/>
    <property type="match status" value="1"/>
</dbReference>
<gene>
    <name evidence="5" type="primary">yvqK_9</name>
    <name evidence="5" type="ORF">GALL_330820</name>
</gene>
<keyword evidence="3" id="KW-0067">ATP-binding</keyword>
<keyword evidence="1 5" id="KW-0808">Transferase</keyword>
<dbReference type="InterPro" id="IPR029499">
    <property type="entry name" value="PduO-typ"/>
</dbReference>
<accession>A0A1J5QNF3</accession>